<dbReference type="AlphaFoldDB" id="A0A9D4HDF8"/>
<evidence type="ECO:0000259" key="2">
    <source>
        <dbReference type="PROSITE" id="PS50119"/>
    </source>
</evidence>
<protein>
    <recommendedName>
        <fullName evidence="2">B box-type domain-containing protein</fullName>
    </recommendedName>
</protein>
<proteinExistence type="predicted"/>
<evidence type="ECO:0000256" key="1">
    <source>
        <dbReference type="PROSITE-ProRule" id="PRU00024"/>
    </source>
</evidence>
<dbReference type="PANTHER" id="PTHR25462:SF291">
    <property type="entry name" value="E3 UBIQUITIN-PROTEIN LIGASE TRIM45"/>
    <property type="match status" value="1"/>
</dbReference>
<accession>A0A9D4HDF8</accession>
<sequence>MATFLNLGIPVTSSDELRSSITSEQCEPCLADCKEVNATVYCLDCDEKFCDACGNCHKKFKSSKDHKLCNVREAPPAHVVQLMKELITCPNHQSEEVVYICVDEDLPCCNQCANTKHRQCRQLETIEQCLKDGIVNKSSCTLEQKLQKQHLQNATARHLGHYYGYEVKDGFNGSMVLSKTQSKMVQAEKCEDINPFSKRICERYIDLHKQLKNITQHEVNQEMLVSCTPERVQEYLQVVHAKLASAFNTLQTNLMSQCRTQTDDLLTIIRRQRASAVDLQKQIKSNQEKMTSIQKHGQEKHVFLLSRRMKTDLNGIESSTRALENNKTLSTLNIVEKCSVNEIINNIVKALLIQKDKTKR</sequence>
<feature type="domain" description="B box-type" evidence="2">
    <location>
        <begin position="84"/>
        <end position="128"/>
    </location>
</feature>
<keyword evidence="4" id="KW-1185">Reference proteome</keyword>
<keyword evidence="1" id="KW-0862">Zinc</keyword>
<keyword evidence="1" id="KW-0479">Metal-binding</keyword>
<comment type="caution">
    <text evidence="3">The sequence shown here is derived from an EMBL/GenBank/DDBJ whole genome shotgun (WGS) entry which is preliminary data.</text>
</comment>
<organism evidence="3 4">
    <name type="scientific">Dreissena polymorpha</name>
    <name type="common">Zebra mussel</name>
    <name type="synonym">Mytilus polymorpha</name>
    <dbReference type="NCBI Taxonomy" id="45954"/>
    <lineage>
        <taxon>Eukaryota</taxon>
        <taxon>Metazoa</taxon>
        <taxon>Spiralia</taxon>
        <taxon>Lophotrochozoa</taxon>
        <taxon>Mollusca</taxon>
        <taxon>Bivalvia</taxon>
        <taxon>Autobranchia</taxon>
        <taxon>Heteroconchia</taxon>
        <taxon>Euheterodonta</taxon>
        <taxon>Imparidentia</taxon>
        <taxon>Neoheterodontei</taxon>
        <taxon>Myida</taxon>
        <taxon>Dreissenoidea</taxon>
        <taxon>Dreissenidae</taxon>
        <taxon>Dreissena</taxon>
    </lineage>
</organism>
<dbReference type="Gene3D" id="3.30.160.60">
    <property type="entry name" value="Classic Zinc Finger"/>
    <property type="match status" value="1"/>
</dbReference>
<name>A0A9D4HDF8_DREPO</name>
<feature type="domain" description="B box-type" evidence="2">
    <location>
        <begin position="24"/>
        <end position="71"/>
    </location>
</feature>
<dbReference type="CDD" id="cd19757">
    <property type="entry name" value="Bbox1"/>
    <property type="match status" value="1"/>
</dbReference>
<keyword evidence="1" id="KW-0863">Zinc-finger</keyword>
<gene>
    <name evidence="3" type="ORF">DPMN_058288</name>
</gene>
<dbReference type="EMBL" id="JAIWYP010000013">
    <property type="protein sequence ID" value="KAH3715577.1"/>
    <property type="molecule type" value="Genomic_DNA"/>
</dbReference>
<dbReference type="GO" id="GO:0061630">
    <property type="term" value="F:ubiquitin protein ligase activity"/>
    <property type="evidence" value="ECO:0007669"/>
    <property type="project" value="TreeGrafter"/>
</dbReference>
<dbReference type="InterPro" id="IPR047153">
    <property type="entry name" value="TRIM45/56/19-like"/>
</dbReference>
<dbReference type="Proteomes" id="UP000828390">
    <property type="component" value="Unassembled WGS sequence"/>
</dbReference>
<reference evidence="3" key="1">
    <citation type="journal article" date="2019" name="bioRxiv">
        <title>The Genome of the Zebra Mussel, Dreissena polymorpha: A Resource for Invasive Species Research.</title>
        <authorList>
            <person name="McCartney M.A."/>
            <person name="Auch B."/>
            <person name="Kono T."/>
            <person name="Mallez S."/>
            <person name="Zhang Y."/>
            <person name="Obille A."/>
            <person name="Becker A."/>
            <person name="Abrahante J.E."/>
            <person name="Garbe J."/>
            <person name="Badalamenti J.P."/>
            <person name="Herman A."/>
            <person name="Mangelson H."/>
            <person name="Liachko I."/>
            <person name="Sullivan S."/>
            <person name="Sone E.D."/>
            <person name="Koren S."/>
            <person name="Silverstein K.A.T."/>
            <person name="Beckman K.B."/>
            <person name="Gohl D.M."/>
        </authorList>
    </citation>
    <scope>NUCLEOTIDE SEQUENCE</scope>
    <source>
        <strain evidence="3">Duluth1</strain>
        <tissue evidence="3">Whole animal</tissue>
    </source>
</reference>
<reference evidence="3" key="2">
    <citation type="submission" date="2020-11" db="EMBL/GenBank/DDBJ databases">
        <authorList>
            <person name="McCartney M.A."/>
            <person name="Auch B."/>
            <person name="Kono T."/>
            <person name="Mallez S."/>
            <person name="Becker A."/>
            <person name="Gohl D.M."/>
            <person name="Silverstein K.A.T."/>
            <person name="Koren S."/>
            <person name="Bechman K.B."/>
            <person name="Herman A."/>
            <person name="Abrahante J.E."/>
            <person name="Garbe J."/>
        </authorList>
    </citation>
    <scope>NUCLEOTIDE SEQUENCE</scope>
    <source>
        <strain evidence="3">Duluth1</strain>
        <tissue evidence="3">Whole animal</tissue>
    </source>
</reference>
<dbReference type="InterPro" id="IPR000315">
    <property type="entry name" value="Znf_B-box"/>
</dbReference>
<evidence type="ECO:0000313" key="4">
    <source>
        <dbReference type="Proteomes" id="UP000828390"/>
    </source>
</evidence>
<dbReference type="PROSITE" id="PS50119">
    <property type="entry name" value="ZF_BBOX"/>
    <property type="match status" value="2"/>
</dbReference>
<dbReference type="GO" id="GO:0008270">
    <property type="term" value="F:zinc ion binding"/>
    <property type="evidence" value="ECO:0007669"/>
    <property type="project" value="UniProtKB-KW"/>
</dbReference>
<evidence type="ECO:0000313" key="3">
    <source>
        <dbReference type="EMBL" id="KAH3715577.1"/>
    </source>
</evidence>
<dbReference type="PANTHER" id="PTHR25462">
    <property type="entry name" value="BONUS, ISOFORM C-RELATED"/>
    <property type="match status" value="1"/>
</dbReference>